<gene>
    <name evidence="3" type="ORF">SAMN05216559_2661</name>
</gene>
<dbReference type="Pfam" id="PF26297">
    <property type="entry name" value="DUF8081"/>
    <property type="match status" value="1"/>
</dbReference>
<evidence type="ECO:0000313" key="3">
    <source>
        <dbReference type="EMBL" id="SFS02571.1"/>
    </source>
</evidence>
<evidence type="ECO:0000256" key="1">
    <source>
        <dbReference type="SAM" id="MobiDB-lite"/>
    </source>
</evidence>
<keyword evidence="4" id="KW-1185">Reference proteome</keyword>
<name>A0A1I6LGJ1_9EURY</name>
<protein>
    <recommendedName>
        <fullName evidence="2">DUF8081 domain-containing protein</fullName>
    </recommendedName>
</protein>
<sequence length="108" mass="11715">MSEANEKSDAEDDDAAHDGYVVAVKPSARKSNAAVGRWVNRNGSTRRFPSKGHAREWARDCAGPGAFVWIQDAVPWDDGETDGYLVGGSRWPTPTETPPGDQATLEDQ</sequence>
<accession>A0A1I6LGJ1</accession>
<dbReference type="EMBL" id="FOZK01000002">
    <property type="protein sequence ID" value="SFS02571.1"/>
    <property type="molecule type" value="Genomic_DNA"/>
</dbReference>
<feature type="region of interest" description="Disordered" evidence="1">
    <location>
        <begin position="80"/>
        <end position="108"/>
    </location>
</feature>
<proteinExistence type="predicted"/>
<dbReference type="Proteomes" id="UP000199062">
    <property type="component" value="Unassembled WGS sequence"/>
</dbReference>
<dbReference type="OrthoDB" id="291179at2157"/>
<reference evidence="3 4" key="1">
    <citation type="submission" date="2016-10" db="EMBL/GenBank/DDBJ databases">
        <authorList>
            <person name="de Groot N.N."/>
        </authorList>
    </citation>
    <scope>NUCLEOTIDE SEQUENCE [LARGE SCALE GENOMIC DNA]</scope>
    <source>
        <strain evidence="3 4">CGMCC 1.10457</strain>
    </source>
</reference>
<evidence type="ECO:0000259" key="2">
    <source>
        <dbReference type="Pfam" id="PF26297"/>
    </source>
</evidence>
<evidence type="ECO:0000313" key="4">
    <source>
        <dbReference type="Proteomes" id="UP000199062"/>
    </source>
</evidence>
<organism evidence="3 4">
    <name type="scientific">Halomicrobium zhouii</name>
    <dbReference type="NCBI Taxonomy" id="767519"/>
    <lineage>
        <taxon>Archaea</taxon>
        <taxon>Methanobacteriati</taxon>
        <taxon>Methanobacteriota</taxon>
        <taxon>Stenosarchaea group</taxon>
        <taxon>Halobacteria</taxon>
        <taxon>Halobacteriales</taxon>
        <taxon>Haloarculaceae</taxon>
        <taxon>Halomicrobium</taxon>
    </lineage>
</organism>
<dbReference type="RefSeq" id="WP_089816981.1">
    <property type="nucleotide sequence ID" value="NZ_FOZK01000002.1"/>
</dbReference>
<feature type="domain" description="DUF8081" evidence="2">
    <location>
        <begin position="20"/>
        <end position="87"/>
    </location>
</feature>
<dbReference type="InterPro" id="IPR058394">
    <property type="entry name" value="DUF8081"/>
</dbReference>
<dbReference type="AlphaFoldDB" id="A0A1I6LGJ1"/>
<feature type="region of interest" description="Disordered" evidence="1">
    <location>
        <begin position="31"/>
        <end position="53"/>
    </location>
</feature>